<evidence type="ECO:0000256" key="1">
    <source>
        <dbReference type="ARBA" id="ARBA00006484"/>
    </source>
</evidence>
<keyword evidence="3" id="KW-0560">Oxidoreductase</keyword>
<dbReference type="PRINTS" id="PR00081">
    <property type="entry name" value="GDHRDH"/>
</dbReference>
<dbReference type="InterPro" id="IPR002347">
    <property type="entry name" value="SDR_fam"/>
</dbReference>
<dbReference type="EMBL" id="KP410250">
    <property type="protein sequence ID" value="AKT74300.1"/>
    <property type="molecule type" value="Genomic_DNA"/>
</dbReference>
<dbReference type="InterPro" id="IPR045313">
    <property type="entry name" value="CBR1-like"/>
</dbReference>
<dbReference type="InterPro" id="IPR020904">
    <property type="entry name" value="Sc_DH/Rdtase_CS"/>
</dbReference>
<evidence type="ECO:0000256" key="3">
    <source>
        <dbReference type="ARBA" id="ARBA00023002"/>
    </source>
</evidence>
<dbReference type="GO" id="GO:0016616">
    <property type="term" value="F:oxidoreductase activity, acting on the CH-OH group of donors, NAD or NADP as acceptor"/>
    <property type="evidence" value="ECO:0007669"/>
    <property type="project" value="InterPro"/>
</dbReference>
<evidence type="ECO:0000313" key="5">
    <source>
        <dbReference type="EMBL" id="AKT74300.1"/>
    </source>
</evidence>
<accession>A0A0K1H376</accession>
<name>A0A0K1H376_9ACTN</name>
<organism evidence="5">
    <name type="scientific">Streptomyces bottropensis</name>
    <dbReference type="NCBI Taxonomy" id="42235"/>
    <lineage>
        <taxon>Bacteria</taxon>
        <taxon>Bacillati</taxon>
        <taxon>Actinomycetota</taxon>
        <taxon>Actinomycetes</taxon>
        <taxon>Kitasatosporales</taxon>
        <taxon>Streptomycetaceae</taxon>
        <taxon>Streptomyces</taxon>
    </lineage>
</organism>
<dbReference type="PROSITE" id="PS00061">
    <property type="entry name" value="ADH_SHORT"/>
    <property type="match status" value="1"/>
</dbReference>
<dbReference type="InterPro" id="IPR036291">
    <property type="entry name" value="NAD(P)-bd_dom_sf"/>
</dbReference>
<dbReference type="AlphaFoldDB" id="A0A0K1H376"/>
<dbReference type="PANTHER" id="PTHR43490">
    <property type="entry name" value="(+)-NEOMENTHOL DEHYDROGENASE"/>
    <property type="match status" value="1"/>
</dbReference>
<protein>
    <submittedName>
        <fullName evidence="5">TxnC4</fullName>
    </submittedName>
</protein>
<dbReference type="PANTHER" id="PTHR43490:SF99">
    <property type="entry name" value="SHORT-CHAIN DEHYDROGENASE_REDUCTASE"/>
    <property type="match status" value="1"/>
</dbReference>
<dbReference type="Pfam" id="PF00106">
    <property type="entry name" value="adh_short"/>
    <property type="match status" value="1"/>
</dbReference>
<sequence>MAVDRKIALITGANKGIGFEAARRLGALGAVVLAGARDKARGAAAVERLRAEGADAHLLHLDVTDPGLIRQAARRIDERHGRLDILINNAGINIEWPANVASQVTVDQLRTTFETNVHGVVAVTNAVLPLLRKSSAGRIVNVSSEMGLPAWLDGSEMPAITAYSVSKAALNMLTLLYANELRDTQIKVNACSPGFVATDINAGVGELTAEEGAVMEVRLATLDADGPTGCFVTDDGVRPW</sequence>
<dbReference type="CDD" id="cd05324">
    <property type="entry name" value="carb_red_PTCR-like_SDR_c"/>
    <property type="match status" value="1"/>
</dbReference>
<evidence type="ECO:0000256" key="4">
    <source>
        <dbReference type="RuleBase" id="RU000363"/>
    </source>
</evidence>
<dbReference type="SUPFAM" id="SSF51735">
    <property type="entry name" value="NAD(P)-binding Rossmann-fold domains"/>
    <property type="match status" value="1"/>
</dbReference>
<reference evidence="5" key="1">
    <citation type="journal article" date="2015" name="Chem. Sci.">
        <title>Biosynthesis of trioxacarcin revealing a different starter unit and complex tailoring steps for type II polyketide synthase.</title>
        <authorList>
            <person name="Zhang M."/>
            <person name="Hou X.-F."/>
            <person name="Qi L.-H."/>
            <person name="Yin Y."/>
            <person name="Li Q."/>
            <person name="Pan H.-X."/>
            <person name="Chen X.-Y."/>
            <person name="Tang G.-L."/>
        </authorList>
    </citation>
    <scope>NUCLEOTIDE SEQUENCE</scope>
    <source>
        <strain evidence="5">DO-45</strain>
    </source>
</reference>
<proteinExistence type="inferred from homology"/>
<comment type="similarity">
    <text evidence="1 4">Belongs to the short-chain dehydrogenases/reductases (SDR) family.</text>
</comment>
<keyword evidence="2" id="KW-0521">NADP</keyword>
<dbReference type="PRINTS" id="PR00080">
    <property type="entry name" value="SDRFAMILY"/>
</dbReference>
<dbReference type="Gene3D" id="3.40.50.720">
    <property type="entry name" value="NAD(P)-binding Rossmann-like Domain"/>
    <property type="match status" value="1"/>
</dbReference>
<evidence type="ECO:0000256" key="2">
    <source>
        <dbReference type="ARBA" id="ARBA00022857"/>
    </source>
</evidence>